<feature type="domain" description="Reverse transcriptase" evidence="1">
    <location>
        <begin position="1"/>
        <end position="218"/>
    </location>
</feature>
<dbReference type="PANTHER" id="PTHR31635">
    <property type="entry name" value="REVERSE TRANSCRIPTASE DOMAIN-CONTAINING PROTEIN-RELATED"/>
    <property type="match status" value="1"/>
</dbReference>
<dbReference type="PANTHER" id="PTHR31635:SF196">
    <property type="entry name" value="REVERSE TRANSCRIPTASE DOMAIN-CONTAINING PROTEIN-RELATED"/>
    <property type="match status" value="1"/>
</dbReference>
<dbReference type="AlphaFoldDB" id="A0A1Y1LVA4"/>
<evidence type="ECO:0000313" key="2">
    <source>
        <dbReference type="EMBL" id="JAV75955.1"/>
    </source>
</evidence>
<dbReference type="SUPFAM" id="SSF56672">
    <property type="entry name" value="DNA/RNA polymerases"/>
    <property type="match status" value="1"/>
</dbReference>
<dbReference type="CDD" id="cd01650">
    <property type="entry name" value="RT_nLTR_like"/>
    <property type="match status" value="1"/>
</dbReference>
<proteinExistence type="predicted"/>
<organism evidence="2">
    <name type="scientific">Photinus pyralis</name>
    <name type="common">Common eastern firefly</name>
    <name type="synonym">Lampyris pyralis</name>
    <dbReference type="NCBI Taxonomy" id="7054"/>
    <lineage>
        <taxon>Eukaryota</taxon>
        <taxon>Metazoa</taxon>
        <taxon>Ecdysozoa</taxon>
        <taxon>Arthropoda</taxon>
        <taxon>Hexapoda</taxon>
        <taxon>Insecta</taxon>
        <taxon>Pterygota</taxon>
        <taxon>Neoptera</taxon>
        <taxon>Endopterygota</taxon>
        <taxon>Coleoptera</taxon>
        <taxon>Polyphaga</taxon>
        <taxon>Elateriformia</taxon>
        <taxon>Elateroidea</taxon>
        <taxon>Lampyridae</taxon>
        <taxon>Lampyrinae</taxon>
        <taxon>Photinus</taxon>
    </lineage>
</organism>
<protein>
    <recommendedName>
        <fullName evidence="1">Reverse transcriptase domain-containing protein</fullName>
    </recommendedName>
</protein>
<dbReference type="Pfam" id="PF00078">
    <property type="entry name" value="RVT_1"/>
    <property type="match status" value="1"/>
</dbReference>
<name>A0A1Y1LVA4_PHOPY</name>
<accession>A0A1Y1LVA4</accession>
<dbReference type="EMBL" id="GEZM01049465">
    <property type="protein sequence ID" value="JAV75955.1"/>
    <property type="molecule type" value="Transcribed_RNA"/>
</dbReference>
<dbReference type="InterPro" id="IPR043502">
    <property type="entry name" value="DNA/RNA_pol_sf"/>
</dbReference>
<reference evidence="2" key="1">
    <citation type="journal article" date="2016" name="Sci. Rep.">
        <title>Molecular characterization of firefly nuptial gifts: a multi-omics approach sheds light on postcopulatory sexual selection.</title>
        <authorList>
            <person name="Al-Wathiqui N."/>
            <person name="Fallon T.R."/>
            <person name="South A."/>
            <person name="Weng J.K."/>
            <person name="Lewis S.M."/>
        </authorList>
    </citation>
    <scope>NUCLEOTIDE SEQUENCE</scope>
</reference>
<sequence>MKVVGSVVQTDQSYSIPGRSIYDSLHLHRDILNYTDTEKKQLAIISLDLESAFDNIYHRYLFHVLDKTNFPAHFKNVIIELYTEAKSFVRVRHLLTSPIKVEKGIRQGCPLSGPLFSLALEPLLGLIRNKIGGFLLPPARQEKVTIAAYADDISIFITENKDFETVGHCLEIFTRESGAKINFSKSKGLWCGKWEHRKDTPLECTWTSHSLKVLGVTLSPKETGSNTITEEDLKQKVRNALDKWKFRASALSLRGRIRIVNAFIAPKMWHTLQILAIKDQALEEIQNMLIDFAWRNRKHWTDKKTLTLPIWQGGMGMVNIRTKVNMFRVFTVLKYFNSYGAHWTKMIDYNFIKSNNSDLSWQYLYCKPSNSGTSVYTKSLIKSWNTVPLMLKNFPSCQHDLNMLPLCDCQLWPQTAKNLINNDIWYKCGLNNIGDCTTGTKWKVKEELLKRYVTPRVKQNMFSMYEDLKELVGATFPDVVGVVGAGKWPPEIYFERETGKKITLNSKTRRLLYEMQLNEGSGKTEKLKRELGRKGNMLE</sequence>
<dbReference type="GO" id="GO:0071897">
    <property type="term" value="P:DNA biosynthetic process"/>
    <property type="evidence" value="ECO:0007669"/>
    <property type="project" value="UniProtKB-ARBA"/>
</dbReference>
<evidence type="ECO:0000259" key="1">
    <source>
        <dbReference type="PROSITE" id="PS50878"/>
    </source>
</evidence>
<dbReference type="PROSITE" id="PS50878">
    <property type="entry name" value="RT_POL"/>
    <property type="match status" value="1"/>
</dbReference>
<dbReference type="InterPro" id="IPR000477">
    <property type="entry name" value="RT_dom"/>
</dbReference>